<accession>A0ABN0DKF3</accession>
<protein>
    <submittedName>
        <fullName evidence="1">Uncharacterized protein</fullName>
    </submittedName>
</protein>
<gene>
    <name evidence="1" type="ORF">VITU9109_02087</name>
</gene>
<proteinExistence type="predicted"/>
<organism evidence="1 2">
    <name type="scientific">Vibrio tubiashii ATCC 19109</name>
    <dbReference type="NCBI Taxonomy" id="1051646"/>
    <lineage>
        <taxon>Bacteria</taxon>
        <taxon>Pseudomonadati</taxon>
        <taxon>Pseudomonadota</taxon>
        <taxon>Gammaproteobacteria</taxon>
        <taxon>Vibrionales</taxon>
        <taxon>Vibrionaceae</taxon>
        <taxon>Vibrio</taxon>
        <taxon>Vibrio oreintalis group</taxon>
    </lineage>
</organism>
<evidence type="ECO:0000313" key="2">
    <source>
        <dbReference type="Proteomes" id="UP000003836"/>
    </source>
</evidence>
<evidence type="ECO:0000313" key="1">
    <source>
        <dbReference type="EMBL" id="EGU58188.1"/>
    </source>
</evidence>
<dbReference type="Proteomes" id="UP000003836">
    <property type="component" value="Unassembled WGS sequence"/>
</dbReference>
<keyword evidence="2" id="KW-1185">Reference proteome</keyword>
<name>A0ABN0DKF3_9VIBR</name>
<sequence>WKVERATPYGTLRFGKTGAGFALREVSVDTKLVEPMV</sequence>
<dbReference type="EMBL" id="AFWI01000035">
    <property type="protein sequence ID" value="EGU58188.1"/>
    <property type="molecule type" value="Genomic_DNA"/>
</dbReference>
<feature type="non-terminal residue" evidence="1">
    <location>
        <position position="1"/>
    </location>
</feature>
<reference evidence="1 2" key="1">
    <citation type="journal article" date="2012" name="Int. J. Syst. Evol. Microbiol.">
        <title>Vibrio caribbeanicus sp. nov., isolated from the marine sponge Scleritoderma cyanea.</title>
        <authorList>
            <person name="Hoffmann M."/>
            <person name="Monday S.R."/>
            <person name="Allard M.W."/>
            <person name="Strain E.A."/>
            <person name="Whittaker P."/>
            <person name="Naum M."/>
            <person name="McCarthy P.J."/>
            <person name="Lopez J.V."/>
            <person name="Fischer M."/>
            <person name="Brown E.W."/>
        </authorList>
    </citation>
    <scope>NUCLEOTIDE SEQUENCE [LARGE SCALE GENOMIC DNA]</scope>
    <source>
        <strain evidence="1 2">ATCC 19109</strain>
    </source>
</reference>
<comment type="caution">
    <text evidence="1">The sequence shown here is derived from an EMBL/GenBank/DDBJ whole genome shotgun (WGS) entry which is preliminary data.</text>
</comment>